<organism evidence="2 3">
    <name type="scientific">Zhongshania aliphaticivorans</name>
    <dbReference type="NCBI Taxonomy" id="1470434"/>
    <lineage>
        <taxon>Bacteria</taxon>
        <taxon>Pseudomonadati</taxon>
        <taxon>Pseudomonadota</taxon>
        <taxon>Gammaproteobacteria</taxon>
        <taxon>Cellvibrionales</taxon>
        <taxon>Spongiibacteraceae</taxon>
        <taxon>Zhongshania</taxon>
    </lineage>
</organism>
<dbReference type="FunFam" id="3.40.50.720:FF:000084">
    <property type="entry name" value="Short-chain dehydrogenase reductase"/>
    <property type="match status" value="1"/>
</dbReference>
<dbReference type="Proteomes" id="UP000074119">
    <property type="component" value="Chromosome"/>
</dbReference>
<gene>
    <name evidence="2" type="ORF">AZF00_00640</name>
</gene>
<proteinExistence type="inferred from homology"/>
<accession>A0A127M0Z5</accession>
<dbReference type="RefSeq" id="WP_062382370.1">
    <property type="nucleotide sequence ID" value="NZ_CP014544.1"/>
</dbReference>
<evidence type="ECO:0000313" key="3">
    <source>
        <dbReference type="Proteomes" id="UP000074119"/>
    </source>
</evidence>
<sequence length="262" mass="28139">MDLNLSNRIALVTGSNRGTGECIAATLANEGACVVFHSNEEGLAQLAADKLPNACAVWGDISSDEGCEQVLRQTKELVGEVDILVNNYGTASAGKWAISTSHDWLDMYQKNVLSAARLIQGLVPAMKAKGWGRIVQLGTIGSHQPNSIMPHYYAAKGALATMSVSLTKELSHTGITVNTISPGYIRTAELEAGFRRRAEKKGWGDNWGDIVKQIVASEYPNPCGRIAERQEVADLVAFICSERAGFINGQNIRIDGGAVCYV</sequence>
<reference evidence="2 3" key="1">
    <citation type="submission" date="2015-12" db="EMBL/GenBank/DDBJ databases">
        <authorList>
            <person name="Shamseldin A."/>
            <person name="Moawad H."/>
            <person name="Abd El-Rahim W.M."/>
            <person name="Sadowsky M.J."/>
        </authorList>
    </citation>
    <scope>NUCLEOTIDE SEQUENCE [LARGE SCALE GENOMIC DNA]</scope>
    <source>
        <strain evidence="2 3">SM2</strain>
    </source>
</reference>
<dbReference type="SUPFAM" id="SSF51735">
    <property type="entry name" value="NAD(P)-binding Rossmann-fold domains"/>
    <property type="match status" value="1"/>
</dbReference>
<dbReference type="AlphaFoldDB" id="A0A127M0Z5"/>
<dbReference type="Pfam" id="PF13561">
    <property type="entry name" value="adh_short_C2"/>
    <property type="match status" value="1"/>
</dbReference>
<evidence type="ECO:0000256" key="1">
    <source>
        <dbReference type="ARBA" id="ARBA00006484"/>
    </source>
</evidence>
<dbReference type="InterPro" id="IPR002347">
    <property type="entry name" value="SDR_fam"/>
</dbReference>
<comment type="similarity">
    <text evidence="1">Belongs to the short-chain dehydrogenases/reductases (SDR) family.</text>
</comment>
<protein>
    <submittedName>
        <fullName evidence="2">3-oxoacyl-ACP reductase</fullName>
    </submittedName>
</protein>
<dbReference type="Gene3D" id="3.40.50.720">
    <property type="entry name" value="NAD(P)-binding Rossmann-like Domain"/>
    <property type="match status" value="1"/>
</dbReference>
<dbReference type="PRINTS" id="PR00081">
    <property type="entry name" value="GDHRDH"/>
</dbReference>
<name>A0A127M0Z5_9GAMM</name>
<dbReference type="PRINTS" id="PR00080">
    <property type="entry name" value="SDRFAMILY"/>
</dbReference>
<dbReference type="InterPro" id="IPR036291">
    <property type="entry name" value="NAD(P)-bd_dom_sf"/>
</dbReference>
<dbReference type="InterPro" id="IPR050259">
    <property type="entry name" value="SDR"/>
</dbReference>
<dbReference type="PANTHER" id="PTHR42879:SF6">
    <property type="entry name" value="NADPH-DEPENDENT REDUCTASE BACG"/>
    <property type="match status" value="1"/>
</dbReference>
<dbReference type="EMBL" id="CP014544">
    <property type="protein sequence ID" value="AMO66896.1"/>
    <property type="molecule type" value="Genomic_DNA"/>
</dbReference>
<dbReference type="KEGG" id="zal:AZF00_00640"/>
<dbReference type="STRING" id="1470434.AZF00_00640"/>
<evidence type="ECO:0000313" key="2">
    <source>
        <dbReference type="EMBL" id="AMO66896.1"/>
    </source>
</evidence>
<dbReference type="PANTHER" id="PTHR42879">
    <property type="entry name" value="3-OXOACYL-(ACYL-CARRIER-PROTEIN) REDUCTASE"/>
    <property type="match status" value="1"/>
</dbReference>